<feature type="compositionally biased region" description="Basic and acidic residues" evidence="3">
    <location>
        <begin position="210"/>
        <end position="235"/>
    </location>
</feature>
<accession>L9X6Q8</accession>
<dbReference type="Gene3D" id="2.60.40.420">
    <property type="entry name" value="Cupredoxins - blue copper proteins"/>
    <property type="match status" value="1"/>
</dbReference>
<keyword evidence="1" id="KW-0479">Metal-binding</keyword>
<protein>
    <submittedName>
        <fullName evidence="5">Blue (Type 1) copper domain-containing protein</fullName>
    </submittedName>
</protein>
<dbReference type="eggNOG" id="arCOG02918">
    <property type="taxonomic scope" value="Archaea"/>
</dbReference>
<comment type="caution">
    <text evidence="5">The sequence shown here is derived from an EMBL/GenBank/DDBJ whole genome shotgun (WGS) entry which is preliminary data.</text>
</comment>
<evidence type="ECO:0000313" key="6">
    <source>
        <dbReference type="Proteomes" id="UP000011602"/>
    </source>
</evidence>
<reference evidence="5 6" key="1">
    <citation type="journal article" date="2014" name="PLoS Genet.">
        <title>Phylogenetically driven sequencing of extremely halophilic archaea reveals strategies for static and dynamic osmo-response.</title>
        <authorList>
            <person name="Becker E.A."/>
            <person name="Seitzer P.M."/>
            <person name="Tritt A."/>
            <person name="Larsen D."/>
            <person name="Krusor M."/>
            <person name="Yao A.I."/>
            <person name="Wu D."/>
            <person name="Madern D."/>
            <person name="Eisen J.A."/>
            <person name="Darling A.E."/>
            <person name="Facciotti M.T."/>
        </authorList>
    </citation>
    <scope>NUCLEOTIDE SEQUENCE [LARGE SCALE GENOMIC DNA]</scope>
    <source>
        <strain evidence="5 6">JCM 12255</strain>
    </source>
</reference>
<dbReference type="Pfam" id="PF00127">
    <property type="entry name" value="Copper-bind"/>
    <property type="match status" value="1"/>
</dbReference>
<dbReference type="EMBL" id="AOHZ01000041">
    <property type="protein sequence ID" value="ELY57469.1"/>
    <property type="molecule type" value="Genomic_DNA"/>
</dbReference>
<evidence type="ECO:0000256" key="1">
    <source>
        <dbReference type="ARBA" id="ARBA00022723"/>
    </source>
</evidence>
<dbReference type="PROSITE" id="PS51318">
    <property type="entry name" value="TAT"/>
    <property type="match status" value="1"/>
</dbReference>
<proteinExistence type="predicted"/>
<dbReference type="Proteomes" id="UP000011602">
    <property type="component" value="Unassembled WGS sequence"/>
</dbReference>
<dbReference type="InterPro" id="IPR008972">
    <property type="entry name" value="Cupredoxin"/>
</dbReference>
<dbReference type="GO" id="GO:0005507">
    <property type="term" value="F:copper ion binding"/>
    <property type="evidence" value="ECO:0007669"/>
    <property type="project" value="InterPro"/>
</dbReference>
<feature type="region of interest" description="Disordered" evidence="3">
    <location>
        <begin position="31"/>
        <end position="61"/>
    </location>
</feature>
<evidence type="ECO:0000256" key="2">
    <source>
        <dbReference type="ARBA" id="ARBA00023008"/>
    </source>
</evidence>
<dbReference type="GO" id="GO:0009055">
    <property type="term" value="F:electron transfer activity"/>
    <property type="evidence" value="ECO:0007669"/>
    <property type="project" value="InterPro"/>
</dbReference>
<dbReference type="SUPFAM" id="SSF49503">
    <property type="entry name" value="Cupredoxins"/>
    <property type="match status" value="1"/>
</dbReference>
<feature type="region of interest" description="Disordered" evidence="3">
    <location>
        <begin position="166"/>
        <end position="185"/>
    </location>
</feature>
<dbReference type="STRING" id="1227499.C493_08286"/>
<gene>
    <name evidence="5" type="ORF">C493_08286</name>
</gene>
<organism evidence="5 6">
    <name type="scientific">Natronolimnohabitans innermongolicus JCM 12255</name>
    <dbReference type="NCBI Taxonomy" id="1227499"/>
    <lineage>
        <taxon>Archaea</taxon>
        <taxon>Methanobacteriati</taxon>
        <taxon>Methanobacteriota</taxon>
        <taxon>Stenosarchaea group</taxon>
        <taxon>Halobacteria</taxon>
        <taxon>Halobacteriales</taxon>
        <taxon>Natrialbaceae</taxon>
        <taxon>Natronolimnohabitans</taxon>
    </lineage>
</organism>
<evidence type="ECO:0000259" key="4">
    <source>
        <dbReference type="Pfam" id="PF00127"/>
    </source>
</evidence>
<dbReference type="RefSeq" id="WP_007258956.1">
    <property type="nucleotide sequence ID" value="NZ_AOHZ01000041.1"/>
</dbReference>
<dbReference type="InterPro" id="IPR000923">
    <property type="entry name" value="BlueCu_1"/>
</dbReference>
<feature type="compositionally biased region" description="Basic and acidic residues" evidence="3">
    <location>
        <begin position="50"/>
        <end position="61"/>
    </location>
</feature>
<dbReference type="AlphaFoldDB" id="L9X6Q8"/>
<keyword evidence="6" id="KW-1185">Reference proteome</keyword>
<keyword evidence="2" id="KW-0186">Copper</keyword>
<evidence type="ECO:0000256" key="3">
    <source>
        <dbReference type="SAM" id="MobiDB-lite"/>
    </source>
</evidence>
<feature type="region of interest" description="Disordered" evidence="3">
    <location>
        <begin position="201"/>
        <end position="235"/>
    </location>
</feature>
<feature type="domain" description="Blue (type 1) copper" evidence="4">
    <location>
        <begin position="69"/>
        <end position="158"/>
    </location>
</feature>
<name>L9X6Q8_9EURY</name>
<dbReference type="InterPro" id="IPR006311">
    <property type="entry name" value="TAT_signal"/>
</dbReference>
<sequence>MNNHIPTRRHVLALGGATAITAVAGCVNSSGSQPLGGADDEGNDDTSNSGDDHNHDHDHELGHPEASIEVSMESDEDTHHFVPHVVHIEEGGAVTWYLESGAHDTVAYHPDNSNLLPSSTERRIPEDTHPWASDLYRTEGETFERTFEESGVYDYGCTVVEHGHGPDRGRGHHGHHRTHEETGMVGRVIVGWPEYDEDTEPALRAPQADLPDRARREFDSFNERTEEALRHGGHR</sequence>
<evidence type="ECO:0000313" key="5">
    <source>
        <dbReference type="EMBL" id="ELY57469.1"/>
    </source>
</evidence>